<evidence type="ECO:0000313" key="3">
    <source>
        <dbReference type="Proteomes" id="UP000199532"/>
    </source>
</evidence>
<keyword evidence="1" id="KW-1133">Transmembrane helix</keyword>
<proteinExistence type="predicted"/>
<keyword evidence="1" id="KW-0472">Membrane</keyword>
<accession>A0A1H6YF35</accession>
<dbReference type="AlphaFoldDB" id="A0A1H6YF35"/>
<reference evidence="2 3" key="1">
    <citation type="submission" date="2016-10" db="EMBL/GenBank/DDBJ databases">
        <authorList>
            <person name="de Groot N.N."/>
        </authorList>
    </citation>
    <scope>NUCLEOTIDE SEQUENCE [LARGE SCALE GENOMIC DNA]</scope>
    <source>
        <strain evidence="2 3">DSM 19938</strain>
    </source>
</reference>
<name>A0A1H6YF35_9BACT</name>
<dbReference type="Proteomes" id="UP000199532">
    <property type="component" value="Unassembled WGS sequence"/>
</dbReference>
<dbReference type="STRING" id="408657.SAMN04487995_4387"/>
<feature type="transmembrane region" description="Helical" evidence="1">
    <location>
        <begin position="7"/>
        <end position="27"/>
    </location>
</feature>
<keyword evidence="3" id="KW-1185">Reference proteome</keyword>
<keyword evidence="1" id="KW-0812">Transmembrane</keyword>
<sequence>MYLRSNPLLYFFGFMQNFCTLFNSFYLSRGLAMYYSLLKQTTDFHLYIFAFDDACHEILLRLRLSNATVISLPEFETPELLAVKTNRTQGEYCWTCTSSTVWHCIHSYNLDHCTYVDADLLFFSDPKVLTDEMGENSVLITSHRYSQEYDQSELSGIYCVQFVTFKNTEAGLKVLDWWRRACLDWCFNRFENGKFGDQKYLDDWTTRFEEVHVLKHLGGGVAPWNSKDYTYKCNEGTVWVSGCESTKLPLVFYHFHDFRYCENRSFRFTAEQYFLPKEVINFIYIPYVKAIQNAEYQIRIIDKKAVFHENPLLLKWIKVSLTRHIHFLITGSYKNYFRQSKF</sequence>
<organism evidence="2 3">
    <name type="scientific">Dyadobacter koreensis</name>
    <dbReference type="NCBI Taxonomy" id="408657"/>
    <lineage>
        <taxon>Bacteria</taxon>
        <taxon>Pseudomonadati</taxon>
        <taxon>Bacteroidota</taxon>
        <taxon>Cytophagia</taxon>
        <taxon>Cytophagales</taxon>
        <taxon>Spirosomataceae</taxon>
        <taxon>Dyadobacter</taxon>
    </lineage>
</organism>
<gene>
    <name evidence="2" type="ORF">SAMN04487995_4387</name>
</gene>
<dbReference type="SUPFAM" id="SSF53448">
    <property type="entry name" value="Nucleotide-diphospho-sugar transferases"/>
    <property type="match status" value="1"/>
</dbReference>
<dbReference type="InterPro" id="IPR029044">
    <property type="entry name" value="Nucleotide-diphossugar_trans"/>
</dbReference>
<dbReference type="EMBL" id="FNXY01000007">
    <property type="protein sequence ID" value="SEJ38504.1"/>
    <property type="molecule type" value="Genomic_DNA"/>
</dbReference>
<protein>
    <recommendedName>
        <fullName evidence="4">Glycosyl transferase</fullName>
    </recommendedName>
</protein>
<evidence type="ECO:0000256" key="1">
    <source>
        <dbReference type="SAM" id="Phobius"/>
    </source>
</evidence>
<evidence type="ECO:0008006" key="4">
    <source>
        <dbReference type="Google" id="ProtNLM"/>
    </source>
</evidence>
<dbReference type="Gene3D" id="3.90.550.10">
    <property type="entry name" value="Spore Coat Polysaccharide Biosynthesis Protein SpsA, Chain A"/>
    <property type="match status" value="1"/>
</dbReference>
<evidence type="ECO:0000313" key="2">
    <source>
        <dbReference type="EMBL" id="SEJ38504.1"/>
    </source>
</evidence>